<dbReference type="Proteomes" id="UP000035996">
    <property type="component" value="Unassembled WGS sequence"/>
</dbReference>
<keyword evidence="1" id="KW-1133">Transmembrane helix</keyword>
<accession>A0A0J6FPE9</accession>
<protein>
    <submittedName>
        <fullName evidence="2">Uncharacterized protein</fullName>
    </submittedName>
</protein>
<comment type="caution">
    <text evidence="2">The sequence shown here is derived from an EMBL/GenBank/DDBJ whole genome shotgun (WGS) entry which is preliminary data.</text>
</comment>
<dbReference type="EMBL" id="LELK01000009">
    <property type="protein sequence ID" value="KMM36232.1"/>
    <property type="molecule type" value="Genomic_DNA"/>
</dbReference>
<feature type="transmembrane region" description="Helical" evidence="1">
    <location>
        <begin position="6"/>
        <end position="25"/>
    </location>
</feature>
<evidence type="ECO:0000313" key="3">
    <source>
        <dbReference type="Proteomes" id="UP000035996"/>
    </source>
</evidence>
<name>A0A0J6FPE9_9BACL</name>
<evidence type="ECO:0000256" key="1">
    <source>
        <dbReference type="SAM" id="Phobius"/>
    </source>
</evidence>
<evidence type="ECO:0000313" key="2">
    <source>
        <dbReference type="EMBL" id="KMM36232.1"/>
    </source>
</evidence>
<proteinExistence type="predicted"/>
<keyword evidence="3" id="KW-1185">Reference proteome</keyword>
<feature type="transmembrane region" description="Helical" evidence="1">
    <location>
        <begin position="45"/>
        <end position="64"/>
    </location>
</feature>
<reference evidence="2" key="1">
    <citation type="submission" date="2015-06" db="EMBL/GenBank/DDBJ databases">
        <authorList>
            <person name="Liu B."/>
            <person name="Wang J."/>
            <person name="Zhu Y."/>
            <person name="Liu G."/>
            <person name="Chen Q."/>
            <person name="Zheng C."/>
            <person name="Che J."/>
            <person name="Ge C."/>
            <person name="Shi H."/>
            <person name="Pan Z."/>
            <person name="Liu X."/>
        </authorList>
    </citation>
    <scope>NUCLEOTIDE SEQUENCE [LARGE SCALE GENOMIC DNA]</scope>
    <source>
        <strain evidence="2">DSM 16346</strain>
    </source>
</reference>
<organism evidence="2 3">
    <name type="scientific">Guptibacillus hwajinpoensis</name>
    <dbReference type="NCBI Taxonomy" id="208199"/>
    <lineage>
        <taxon>Bacteria</taxon>
        <taxon>Bacillati</taxon>
        <taxon>Bacillota</taxon>
        <taxon>Bacilli</taxon>
        <taxon>Bacillales</taxon>
        <taxon>Guptibacillaceae</taxon>
        <taxon>Guptibacillus</taxon>
    </lineage>
</organism>
<sequence>MAGFVFILIVVGGLLLTAMVSRLLLVRKYSFHNDQMIRKQKSAYLFGMCAVVFLVLGVSMAFLVF</sequence>
<keyword evidence="1" id="KW-0472">Membrane</keyword>
<dbReference type="OrthoDB" id="9893136at2"/>
<gene>
    <name evidence="2" type="ORF">AB986_19125</name>
</gene>
<dbReference type="RefSeq" id="WP_048313209.1">
    <property type="nucleotide sequence ID" value="NZ_CP119526.1"/>
</dbReference>
<dbReference type="AlphaFoldDB" id="A0A0J6FPE9"/>
<keyword evidence="1" id="KW-0812">Transmembrane</keyword>